<feature type="domain" description="Peptide methionine sulphoxide reductase MsrA" evidence="5">
    <location>
        <begin position="22"/>
        <end position="158"/>
    </location>
</feature>
<protein>
    <recommendedName>
        <fullName evidence="4">Peptide methionine sulfoxide reductase MsrA</fullName>
        <shortName evidence="4">Protein-methionine-S-oxide reductase</shortName>
        <ecNumber evidence="4">1.8.4.11</ecNumber>
    </recommendedName>
    <alternativeName>
        <fullName evidence="4">Peptide-methionine (S)-S-oxide reductase</fullName>
        <shortName evidence="4">Peptide Met(O) reductase</shortName>
    </alternativeName>
</protein>
<dbReference type="OrthoDB" id="4174719at2"/>
<dbReference type="GO" id="GO:0008113">
    <property type="term" value="F:peptide-methionine (S)-S-oxide reductase activity"/>
    <property type="evidence" value="ECO:0007669"/>
    <property type="project" value="UniProtKB-UniRule"/>
</dbReference>
<dbReference type="Pfam" id="PF01625">
    <property type="entry name" value="PMSR"/>
    <property type="match status" value="1"/>
</dbReference>
<organism evidence="6 7">
    <name type="scientific">Rufibacter hautae</name>
    <dbReference type="NCBI Taxonomy" id="2595005"/>
    <lineage>
        <taxon>Bacteria</taxon>
        <taxon>Pseudomonadati</taxon>
        <taxon>Bacteroidota</taxon>
        <taxon>Cytophagia</taxon>
        <taxon>Cytophagales</taxon>
        <taxon>Hymenobacteraceae</taxon>
        <taxon>Rufibacter</taxon>
    </lineage>
</organism>
<dbReference type="Proteomes" id="UP000324133">
    <property type="component" value="Unassembled WGS sequence"/>
</dbReference>
<dbReference type="NCBIfam" id="TIGR00401">
    <property type="entry name" value="msrA"/>
    <property type="match status" value="1"/>
</dbReference>
<keyword evidence="1 4" id="KW-0560">Oxidoreductase</keyword>
<sequence>MNPFEESKIPHLDQLSYTDIQTATLAMGCFWSPEALFGAMKGVIRTRVGFAGGTTPAPTYRTLADHIETVQIEFDPEQVTFAQLLEKFFAKHTPTQEPRKRQYTSAIFYHSPEQEQGAQDAIKAAEEQFQAKVLTELIPYENFHLAEERHQKWKLRRHTEVLRELQKIYPAYEAFNNSTAVARVNGYVGGYGEQETLMEEIASLGLSVPVQNTLLALYMTQGTPGFPFAYR</sequence>
<dbReference type="InterPro" id="IPR036509">
    <property type="entry name" value="Met_Sox_Rdtase_MsrA_sf"/>
</dbReference>
<evidence type="ECO:0000313" key="7">
    <source>
        <dbReference type="Proteomes" id="UP000324133"/>
    </source>
</evidence>
<evidence type="ECO:0000313" key="6">
    <source>
        <dbReference type="EMBL" id="KAA3437805.1"/>
    </source>
</evidence>
<evidence type="ECO:0000256" key="3">
    <source>
        <dbReference type="ARBA" id="ARBA00048782"/>
    </source>
</evidence>
<evidence type="ECO:0000256" key="4">
    <source>
        <dbReference type="HAMAP-Rule" id="MF_01401"/>
    </source>
</evidence>
<dbReference type="Gene3D" id="3.30.1060.10">
    <property type="entry name" value="Peptide methionine sulphoxide reductase MsrA"/>
    <property type="match status" value="1"/>
</dbReference>
<dbReference type="AlphaFoldDB" id="A0A5B6TET7"/>
<proteinExistence type="inferred from homology"/>
<dbReference type="PANTHER" id="PTHR43774">
    <property type="entry name" value="PEPTIDE METHIONINE SULFOXIDE REDUCTASE"/>
    <property type="match status" value="1"/>
</dbReference>
<comment type="catalytic activity">
    <reaction evidence="3 4">
        <text>[thioredoxin]-disulfide + L-methionine + H2O = L-methionine (S)-S-oxide + [thioredoxin]-dithiol</text>
        <dbReference type="Rhea" id="RHEA:19993"/>
        <dbReference type="Rhea" id="RHEA-COMP:10698"/>
        <dbReference type="Rhea" id="RHEA-COMP:10700"/>
        <dbReference type="ChEBI" id="CHEBI:15377"/>
        <dbReference type="ChEBI" id="CHEBI:29950"/>
        <dbReference type="ChEBI" id="CHEBI:50058"/>
        <dbReference type="ChEBI" id="CHEBI:57844"/>
        <dbReference type="ChEBI" id="CHEBI:58772"/>
        <dbReference type="EC" id="1.8.4.11"/>
    </reaction>
</comment>
<dbReference type="InterPro" id="IPR002569">
    <property type="entry name" value="Met_Sox_Rdtase_MsrA_dom"/>
</dbReference>
<comment type="similarity">
    <text evidence="4">Belongs to the MsrA Met sulfoxide reductase family.</text>
</comment>
<evidence type="ECO:0000256" key="1">
    <source>
        <dbReference type="ARBA" id="ARBA00023002"/>
    </source>
</evidence>
<evidence type="ECO:0000259" key="5">
    <source>
        <dbReference type="Pfam" id="PF01625"/>
    </source>
</evidence>
<name>A0A5B6TET7_9BACT</name>
<comment type="catalytic activity">
    <reaction evidence="2 4">
        <text>L-methionyl-[protein] + [thioredoxin]-disulfide + H2O = L-methionyl-(S)-S-oxide-[protein] + [thioredoxin]-dithiol</text>
        <dbReference type="Rhea" id="RHEA:14217"/>
        <dbReference type="Rhea" id="RHEA-COMP:10698"/>
        <dbReference type="Rhea" id="RHEA-COMP:10700"/>
        <dbReference type="Rhea" id="RHEA-COMP:12313"/>
        <dbReference type="Rhea" id="RHEA-COMP:12315"/>
        <dbReference type="ChEBI" id="CHEBI:15377"/>
        <dbReference type="ChEBI" id="CHEBI:16044"/>
        <dbReference type="ChEBI" id="CHEBI:29950"/>
        <dbReference type="ChEBI" id="CHEBI:44120"/>
        <dbReference type="ChEBI" id="CHEBI:50058"/>
        <dbReference type="EC" id="1.8.4.11"/>
    </reaction>
</comment>
<gene>
    <name evidence="4 6" type="primary">msrA</name>
    <name evidence="6" type="ORF">FOA19_10960</name>
</gene>
<keyword evidence="7" id="KW-1185">Reference proteome</keyword>
<dbReference type="EC" id="1.8.4.11" evidence="4"/>
<dbReference type="PANTHER" id="PTHR43774:SF1">
    <property type="entry name" value="PEPTIDE METHIONINE SULFOXIDE REDUCTASE MSRA 2"/>
    <property type="match status" value="1"/>
</dbReference>
<comment type="caution">
    <text evidence="6">The sequence shown here is derived from an EMBL/GenBank/DDBJ whole genome shotgun (WGS) entry which is preliminary data.</text>
</comment>
<reference evidence="6 7" key="1">
    <citation type="submission" date="2019-07" db="EMBL/GenBank/DDBJ databases">
        <title>Rufibacter sp. nov., isolated from lake sediment.</title>
        <authorList>
            <person name="Qu J.-H."/>
        </authorList>
    </citation>
    <scope>NUCLEOTIDE SEQUENCE [LARGE SCALE GENOMIC DNA]</scope>
    <source>
        <strain evidence="6 7">NBS58-1</strain>
    </source>
</reference>
<dbReference type="SUPFAM" id="SSF55068">
    <property type="entry name" value="Peptide methionine sulfoxide reductase"/>
    <property type="match status" value="1"/>
</dbReference>
<comment type="function">
    <text evidence="4">Has an important function as a repair enzyme for proteins that have been inactivated by oxidation. Catalyzes the reversible oxidation-reduction of methionine sulfoxide in proteins to methionine.</text>
</comment>
<dbReference type="GO" id="GO:0033744">
    <property type="term" value="F:L-methionine:thioredoxin-disulfide S-oxidoreductase activity"/>
    <property type="evidence" value="ECO:0007669"/>
    <property type="project" value="RHEA"/>
</dbReference>
<evidence type="ECO:0000256" key="2">
    <source>
        <dbReference type="ARBA" id="ARBA00047806"/>
    </source>
</evidence>
<feature type="active site" evidence="4">
    <location>
        <position position="29"/>
    </location>
</feature>
<dbReference type="HAMAP" id="MF_01401">
    <property type="entry name" value="MsrA"/>
    <property type="match status" value="1"/>
</dbReference>
<accession>A0A5B6TET7</accession>
<dbReference type="EMBL" id="VKKY01000002">
    <property type="protein sequence ID" value="KAA3437805.1"/>
    <property type="molecule type" value="Genomic_DNA"/>
</dbReference>
<dbReference type="RefSeq" id="WP_149090869.1">
    <property type="nucleotide sequence ID" value="NZ_VKKY01000002.1"/>
</dbReference>